<dbReference type="PANTHER" id="PTHR43272:SF105">
    <property type="entry name" value="ACYL COA SYNTHETASE, PUTATIVE-RELATED"/>
    <property type="match status" value="1"/>
</dbReference>
<dbReference type="PROSITE" id="PS00455">
    <property type="entry name" value="AMP_BINDING"/>
    <property type="match status" value="1"/>
</dbReference>
<dbReference type="InterPro" id="IPR042099">
    <property type="entry name" value="ANL_N_sf"/>
</dbReference>
<sequence>MGAAVSLYFEKRNSASEVDFPSYKSYSAYGSQSIPVKGSGSDDRSPIYRMSKTSDADFKRLRTDWHAGGSCLSVVEDLCQKRGKRTCLAYRKLRTIERNEVVGEDGRKKVFETYVFEPKRQTISYALFWENIVQFGRGLREIGLQKGNTLSIYEETRWQWLNTMYSCWSQGIVVSTVYANLGEDALEYALGETQCSAIVCNGSKVKDVLNMFAVIKAPKGTKIIYLDELPSAVEAGEYELYAWGDVMVRGKNSTISHHVPRGGEEKDDLALIMYTSGTTGNPKGVMHSHGSLYCGCMTISQRVDDLLGEMKEQEWYCSYLPLAHIMEFAVTSVLMMRGVIIGYGNPRTLMNNFAKPHGDLAEYRPLLFVAVPRVFDSMKKAVEEKLPAPGTMKRTIFDQAYQARLQALKQGRNTPFYNKKVFAAAREVMGGRVYAMLSGGGPLSGSTQEFINVVFGMVIQGWGMTETVCCGAIQRTGNLEYDSVGQLLKTEEVQLLDTEQFKHADTPEPRGEVLLRGPFLFQGYYKQPELTREAIDEDGWFHTGDVAAVSTNGALRVVGRVKALAKNANGEYLALETLESIYGTNEVTVPNCVCVLVNPHRSYITLLALTTEKLVRTFMEKNKIAPSSVGAYPAMLKDKEFMKKVVSSFQKTGRDANRRSFEIVQNVMLLDEEWTPENGVLTAAMKLKRRVVDEKYADVIKQLFAKEQ</sequence>
<evidence type="ECO:0000313" key="3">
    <source>
        <dbReference type="Proteomes" id="UP001430356"/>
    </source>
</evidence>
<dbReference type="EMBL" id="JAECZO010000050">
    <property type="protein sequence ID" value="KAK7195246.1"/>
    <property type="molecule type" value="Genomic_DNA"/>
</dbReference>
<comment type="caution">
    <text evidence="2">The sequence shown here is derived from an EMBL/GenBank/DDBJ whole genome shotgun (WGS) entry which is preliminary data.</text>
</comment>
<dbReference type="SUPFAM" id="SSF56801">
    <property type="entry name" value="Acetyl-CoA synthetase-like"/>
    <property type="match status" value="1"/>
</dbReference>
<dbReference type="InterPro" id="IPR000873">
    <property type="entry name" value="AMP-dep_synth/lig_dom"/>
</dbReference>
<dbReference type="Gene3D" id="3.40.50.12780">
    <property type="entry name" value="N-terminal domain of ligase-like"/>
    <property type="match status" value="1"/>
</dbReference>
<dbReference type="GO" id="GO:0005783">
    <property type="term" value="C:endoplasmic reticulum"/>
    <property type="evidence" value="ECO:0007669"/>
    <property type="project" value="TreeGrafter"/>
</dbReference>
<feature type="domain" description="AMP-dependent synthetase/ligase" evidence="1">
    <location>
        <begin position="116"/>
        <end position="525"/>
    </location>
</feature>
<reference evidence="2 3" key="1">
    <citation type="journal article" date="2021" name="MBio">
        <title>A New Model Trypanosomatid, Novymonas esmeraldas: Genomic Perception of Its 'Candidatus Pandoraea novymonadis' Endosymbiont.</title>
        <authorList>
            <person name="Zakharova A."/>
            <person name="Saura A."/>
            <person name="Butenko A."/>
            <person name="Podesvova L."/>
            <person name="Warmusova S."/>
            <person name="Kostygov A.Y."/>
            <person name="Nenarokova A."/>
            <person name="Lukes J."/>
            <person name="Opperdoes F.R."/>
            <person name="Yurchenko V."/>
        </authorList>
    </citation>
    <scope>NUCLEOTIDE SEQUENCE [LARGE SCALE GENOMIC DNA]</scope>
    <source>
        <strain evidence="2 3">E262AT.01</strain>
    </source>
</reference>
<dbReference type="GO" id="GO:0004467">
    <property type="term" value="F:long-chain fatty acid-CoA ligase activity"/>
    <property type="evidence" value="ECO:0007669"/>
    <property type="project" value="TreeGrafter"/>
</dbReference>
<dbReference type="CDD" id="cd17639">
    <property type="entry name" value="LC_FACS_euk1"/>
    <property type="match status" value="1"/>
</dbReference>
<dbReference type="Proteomes" id="UP001430356">
    <property type="component" value="Unassembled WGS sequence"/>
</dbReference>
<dbReference type="GO" id="GO:0016020">
    <property type="term" value="C:membrane"/>
    <property type="evidence" value="ECO:0007669"/>
    <property type="project" value="TreeGrafter"/>
</dbReference>
<dbReference type="Pfam" id="PF00501">
    <property type="entry name" value="AMP-binding"/>
    <property type="match status" value="1"/>
</dbReference>
<proteinExistence type="predicted"/>
<dbReference type="AlphaFoldDB" id="A0AAW0ENX7"/>
<evidence type="ECO:0000259" key="1">
    <source>
        <dbReference type="Pfam" id="PF00501"/>
    </source>
</evidence>
<organism evidence="2 3">
    <name type="scientific">Novymonas esmeraldas</name>
    <dbReference type="NCBI Taxonomy" id="1808958"/>
    <lineage>
        <taxon>Eukaryota</taxon>
        <taxon>Discoba</taxon>
        <taxon>Euglenozoa</taxon>
        <taxon>Kinetoplastea</taxon>
        <taxon>Metakinetoplastina</taxon>
        <taxon>Trypanosomatida</taxon>
        <taxon>Trypanosomatidae</taxon>
        <taxon>Novymonas</taxon>
    </lineage>
</organism>
<accession>A0AAW0ENX7</accession>
<dbReference type="InterPro" id="IPR020845">
    <property type="entry name" value="AMP-binding_CS"/>
</dbReference>
<name>A0AAW0ENX7_9TRYP</name>
<gene>
    <name evidence="2" type="ORF">NESM_000450100</name>
</gene>
<dbReference type="InterPro" id="IPR020459">
    <property type="entry name" value="AMP-binding"/>
</dbReference>
<protein>
    <submittedName>
        <fullName evidence="2">Long-chain-fatty-acid-CoA ligase</fullName>
    </submittedName>
</protein>
<keyword evidence="3" id="KW-1185">Reference proteome</keyword>
<keyword evidence="2" id="KW-0436">Ligase</keyword>
<dbReference type="PRINTS" id="PR00154">
    <property type="entry name" value="AMPBINDING"/>
</dbReference>
<evidence type="ECO:0000313" key="2">
    <source>
        <dbReference type="EMBL" id="KAK7195246.1"/>
    </source>
</evidence>
<dbReference type="PANTHER" id="PTHR43272">
    <property type="entry name" value="LONG-CHAIN-FATTY-ACID--COA LIGASE"/>
    <property type="match status" value="1"/>
</dbReference>